<protein>
    <recommendedName>
        <fullName evidence="1">NACHT-NTPase and P-loop NTPases N-terminal domain-containing protein</fullName>
    </recommendedName>
</protein>
<dbReference type="InterPro" id="IPR031352">
    <property type="entry name" value="SesA"/>
</dbReference>
<sequence length="192" mass="21434">MAEVAALGAAASILQLVEFTTTAIGRLVEYRNMVDSAPTALKQVLVELPVLKFTLQQLQHTFSHTDEEHEADAVFGPLSKECEAELRSLDLALAEVLPNAANTTSQKLTKAFKSLKYDTYIDGPVQKVCDYVRDLVFASLSFDPFKDSDLPKVRKWIHGFAPPDPSPFHQKALKKRHPDTGRWFLDGEEYAT</sequence>
<dbReference type="AlphaFoldDB" id="A0A6G1J0U4"/>
<evidence type="ECO:0000313" key="3">
    <source>
        <dbReference type="Proteomes" id="UP000799291"/>
    </source>
</evidence>
<reference evidence="2" key="1">
    <citation type="journal article" date="2020" name="Stud. Mycol.">
        <title>101 Dothideomycetes genomes: a test case for predicting lifestyles and emergence of pathogens.</title>
        <authorList>
            <person name="Haridas S."/>
            <person name="Albert R."/>
            <person name="Binder M."/>
            <person name="Bloem J."/>
            <person name="Labutti K."/>
            <person name="Salamov A."/>
            <person name="Andreopoulos B."/>
            <person name="Baker S."/>
            <person name="Barry K."/>
            <person name="Bills G."/>
            <person name="Bluhm B."/>
            <person name="Cannon C."/>
            <person name="Castanera R."/>
            <person name="Culley D."/>
            <person name="Daum C."/>
            <person name="Ezra D."/>
            <person name="Gonzalez J."/>
            <person name="Henrissat B."/>
            <person name="Kuo A."/>
            <person name="Liang C."/>
            <person name="Lipzen A."/>
            <person name="Lutzoni F."/>
            <person name="Magnuson J."/>
            <person name="Mondo S."/>
            <person name="Nolan M."/>
            <person name="Ohm R."/>
            <person name="Pangilinan J."/>
            <person name="Park H.-J."/>
            <person name="Ramirez L."/>
            <person name="Alfaro M."/>
            <person name="Sun H."/>
            <person name="Tritt A."/>
            <person name="Yoshinaga Y."/>
            <person name="Zwiers L.-H."/>
            <person name="Turgeon B."/>
            <person name="Goodwin S."/>
            <person name="Spatafora J."/>
            <person name="Crous P."/>
            <person name="Grigoriev I."/>
        </authorList>
    </citation>
    <scope>NUCLEOTIDE SEQUENCE</scope>
    <source>
        <strain evidence="2">CBS 122367</strain>
    </source>
</reference>
<evidence type="ECO:0000259" key="1">
    <source>
        <dbReference type="Pfam" id="PF17107"/>
    </source>
</evidence>
<accession>A0A6G1J0U4</accession>
<dbReference type="EMBL" id="MU005583">
    <property type="protein sequence ID" value="KAF2683821.1"/>
    <property type="molecule type" value="Genomic_DNA"/>
</dbReference>
<dbReference type="OrthoDB" id="3200163at2759"/>
<proteinExistence type="predicted"/>
<dbReference type="Pfam" id="PF17107">
    <property type="entry name" value="SesA"/>
    <property type="match status" value="1"/>
</dbReference>
<feature type="domain" description="NACHT-NTPase and P-loop NTPases N-terminal" evidence="1">
    <location>
        <begin position="11"/>
        <end position="135"/>
    </location>
</feature>
<name>A0A6G1J0U4_9PLEO</name>
<keyword evidence="3" id="KW-1185">Reference proteome</keyword>
<organism evidence="2 3">
    <name type="scientific">Lentithecium fluviatile CBS 122367</name>
    <dbReference type="NCBI Taxonomy" id="1168545"/>
    <lineage>
        <taxon>Eukaryota</taxon>
        <taxon>Fungi</taxon>
        <taxon>Dikarya</taxon>
        <taxon>Ascomycota</taxon>
        <taxon>Pezizomycotina</taxon>
        <taxon>Dothideomycetes</taxon>
        <taxon>Pleosporomycetidae</taxon>
        <taxon>Pleosporales</taxon>
        <taxon>Massarineae</taxon>
        <taxon>Lentitheciaceae</taxon>
        <taxon>Lentithecium</taxon>
    </lineage>
</organism>
<dbReference type="Proteomes" id="UP000799291">
    <property type="component" value="Unassembled WGS sequence"/>
</dbReference>
<evidence type="ECO:0000313" key="2">
    <source>
        <dbReference type="EMBL" id="KAF2683821.1"/>
    </source>
</evidence>
<gene>
    <name evidence="2" type="ORF">K458DRAFT_418798</name>
</gene>